<dbReference type="AlphaFoldDB" id="A0A836GME6"/>
<feature type="region of interest" description="Disordered" evidence="1">
    <location>
        <begin position="837"/>
        <end position="879"/>
    </location>
</feature>
<evidence type="ECO:0000313" key="3">
    <source>
        <dbReference type="Proteomes" id="UP000673552"/>
    </source>
</evidence>
<gene>
    <name evidence="2" type="ORF">LSCM1_05112</name>
</gene>
<dbReference type="Proteomes" id="UP000673552">
    <property type="component" value="Unassembled WGS sequence"/>
</dbReference>
<protein>
    <submittedName>
        <fullName evidence="2">Uncharacterized protein</fullName>
    </submittedName>
</protein>
<feature type="compositionally biased region" description="Polar residues" evidence="1">
    <location>
        <begin position="197"/>
        <end position="207"/>
    </location>
</feature>
<feature type="compositionally biased region" description="Basic and acidic residues" evidence="1">
    <location>
        <begin position="495"/>
        <end position="509"/>
    </location>
</feature>
<keyword evidence="3" id="KW-1185">Reference proteome</keyword>
<feature type="compositionally biased region" description="Basic residues" evidence="1">
    <location>
        <begin position="863"/>
        <end position="875"/>
    </location>
</feature>
<comment type="caution">
    <text evidence="2">The sequence shown here is derived from an EMBL/GenBank/DDBJ whole genome shotgun (WGS) entry which is preliminary data.</text>
</comment>
<dbReference type="EMBL" id="JAFEUZ010000024">
    <property type="protein sequence ID" value="KAG5477811.1"/>
    <property type="molecule type" value="Genomic_DNA"/>
</dbReference>
<feature type="region of interest" description="Disordered" evidence="1">
    <location>
        <begin position="86"/>
        <end position="134"/>
    </location>
</feature>
<feature type="region of interest" description="Disordered" evidence="1">
    <location>
        <begin position="394"/>
        <end position="426"/>
    </location>
</feature>
<dbReference type="KEGG" id="lmat:92515098"/>
<name>A0A836GME6_9TRYP</name>
<sequence>MGDVEELARLGQRFPAHIVGTVLPLLSDEIASGAAELNAQVDGTRQLLLQSAVLRRSTVLAPLLKQQLVTRAIQLQRHRAQLVQQLQQQLRQRRAPSPGGGVTSTSLPSGGGAYRHGRPRSGEAPSAPGQADGGALRETWATLREAFRFEENRAHLVQAPLCPPSAALRALLDEVVTGGHRGLHRRVAEQVAGTSPCHGQSPTSAAPSTGAVGSSAKGDREANVGGSGGNTGAEDAIETALHLILRYTRQTYSRKVAVDRPTAQGKAQRSAPFAGCAAFRSSAVDRRLLTADPIDVCNVDVYSDDEGEQAQEAEEDIFGRRQLLQEQRAAITTAEAPGSGADSLAAEVLSTAGAASQQASLWLRVPSILSLSQYCAELPWVADLAGQRYTEARERKKYGSSGAGEVGYTSRHVQPEEQGSGEGAKSKEASYEAGYIAPTPAALHTMPPLGYLFAPALATDSAGGASSGGEPLVGRAVHHTVGIAAGAPRAAPAECRTDREGTSSPQEEERSWLSRVVVKCVSTAVDEAWHDVEETVVAPFCSQRRRAFSSRAPSSEDALATAAVAASAGGGEAADEEEVLTQFMEVLRVRYAVELAAQVLAARHATELLLDSEDSVIFAEARLSSLLVGGGPFPAGVSSGGRDAAAAKQTSLTSAPVLTCTVLSLPGVKEIFYVMAYCTGAALLCDVSAALATSGNDAQSRPEGAGAQGRQGYWAVDVDVEEEEEGRQQEEGHSLEQEHRLGDGPRRLLFASAAQAADLADEEDPLYRRQASLQAWATLFESEYLRDGHSTAAAAESAWPADPASARSSWSLAPYYRLWLYVWEYVLAVAAPPPASAHSDDGGIAELNRPVPQSGDGPPHFPPRSRGHREHHHHGGAGLAPLPIAWRTARRWMEKVIRASVMLGCAEAGLLVSCATPASFACEPATCLRTHLPAGQTQRLIKATTTQARNALLKVSGAGGGQRTAPSR</sequence>
<feature type="region of interest" description="Disordered" evidence="1">
    <location>
        <begin position="190"/>
        <end position="232"/>
    </location>
</feature>
<reference evidence="3" key="1">
    <citation type="journal article" date="2021" name="Microbiol. Resour. Announc.">
        <title>LGAAP: Leishmaniinae Genome Assembly and Annotation Pipeline.</title>
        <authorList>
            <person name="Almutairi H."/>
            <person name="Urbaniak M.D."/>
            <person name="Bates M.D."/>
            <person name="Jariyapan N."/>
            <person name="Kwakye-Nuako G."/>
            <person name="Thomaz-Soccol V."/>
            <person name="Al-Salem W.S."/>
            <person name="Dillon R.J."/>
            <person name="Bates P.A."/>
            <person name="Gatherer D."/>
        </authorList>
    </citation>
    <scope>NUCLEOTIDE SEQUENCE [LARGE SCALE GENOMIC DNA]</scope>
</reference>
<organism evidence="2 3">
    <name type="scientific">Leishmania martiniquensis</name>
    <dbReference type="NCBI Taxonomy" id="1580590"/>
    <lineage>
        <taxon>Eukaryota</taxon>
        <taxon>Discoba</taxon>
        <taxon>Euglenozoa</taxon>
        <taxon>Kinetoplastea</taxon>
        <taxon>Metakinetoplastina</taxon>
        <taxon>Trypanosomatida</taxon>
        <taxon>Trypanosomatidae</taxon>
        <taxon>Leishmaniinae</taxon>
        <taxon>Leishmania</taxon>
    </lineage>
</organism>
<evidence type="ECO:0000256" key="1">
    <source>
        <dbReference type="SAM" id="MobiDB-lite"/>
    </source>
</evidence>
<evidence type="ECO:0000313" key="2">
    <source>
        <dbReference type="EMBL" id="KAG5477811.1"/>
    </source>
</evidence>
<dbReference type="OrthoDB" id="267435at2759"/>
<reference evidence="3" key="2">
    <citation type="journal article" date="2021" name="Sci. Data">
        <title>Chromosome-scale genome sequencing, assembly and annotation of six genomes from subfamily Leishmaniinae.</title>
        <authorList>
            <person name="Almutairi H."/>
            <person name="Urbaniak M.D."/>
            <person name="Bates M.D."/>
            <person name="Jariyapan N."/>
            <person name="Kwakye-Nuako G."/>
            <person name="Thomaz Soccol V."/>
            <person name="Al-Salem W.S."/>
            <person name="Dillon R.J."/>
            <person name="Bates P.A."/>
            <person name="Gatherer D."/>
        </authorList>
    </citation>
    <scope>NUCLEOTIDE SEQUENCE [LARGE SCALE GENOMIC DNA]</scope>
</reference>
<dbReference type="RefSeq" id="XP_067178449.1">
    <property type="nucleotide sequence ID" value="XM_067322586.1"/>
</dbReference>
<feature type="region of interest" description="Disordered" evidence="1">
    <location>
        <begin position="488"/>
        <end position="509"/>
    </location>
</feature>
<accession>A0A836GME6</accession>
<proteinExistence type="predicted"/>
<dbReference type="GeneID" id="92515098"/>